<dbReference type="GO" id="GO:0046872">
    <property type="term" value="F:metal ion binding"/>
    <property type="evidence" value="ECO:0007669"/>
    <property type="project" value="UniProtKB-KW"/>
</dbReference>
<keyword evidence="1" id="KW-0479">Metal-binding</keyword>
<dbReference type="InterPro" id="IPR011051">
    <property type="entry name" value="RmlC_Cupin_sf"/>
</dbReference>
<evidence type="ECO:0000259" key="2">
    <source>
        <dbReference type="Pfam" id="PF07883"/>
    </source>
</evidence>
<sequence>MSDIKGGYFPYQAFRESLNRPPLSARVWRCDDLADQRRSLEAGNVDIVALAHHNSTDGCNLLPGMAVSMQWLKPGGTLNGHAHAWWHLFIIQSGSGELTLGDAQAVTVSTGDVLLVPAWTRHGFINSSSQPLAMLNLSNMPQMAQLGGSAEAVV</sequence>
<evidence type="ECO:0000256" key="1">
    <source>
        <dbReference type="ARBA" id="ARBA00022723"/>
    </source>
</evidence>
<gene>
    <name evidence="3" type="ORF">PS645_02138</name>
</gene>
<dbReference type="SUPFAM" id="SSF51182">
    <property type="entry name" value="RmlC-like cupins"/>
    <property type="match status" value="1"/>
</dbReference>
<accession>A0A5E6SCA1</accession>
<proteinExistence type="predicted"/>
<dbReference type="InterPro" id="IPR013096">
    <property type="entry name" value="Cupin_2"/>
</dbReference>
<dbReference type="EMBL" id="CABVGX010000014">
    <property type="protein sequence ID" value="VVM78459.1"/>
    <property type="molecule type" value="Genomic_DNA"/>
</dbReference>
<dbReference type="PANTHER" id="PTHR35848">
    <property type="entry name" value="OXALATE-BINDING PROTEIN"/>
    <property type="match status" value="1"/>
</dbReference>
<dbReference type="Gene3D" id="2.60.120.10">
    <property type="entry name" value="Jelly Rolls"/>
    <property type="match status" value="1"/>
</dbReference>
<dbReference type="Proteomes" id="UP000325607">
    <property type="component" value="Unassembled WGS sequence"/>
</dbReference>
<dbReference type="InterPro" id="IPR014710">
    <property type="entry name" value="RmlC-like_jellyroll"/>
</dbReference>
<evidence type="ECO:0000313" key="4">
    <source>
        <dbReference type="Proteomes" id="UP000325607"/>
    </source>
</evidence>
<dbReference type="AlphaFoldDB" id="A0A5E6SCA1"/>
<evidence type="ECO:0000313" key="3">
    <source>
        <dbReference type="EMBL" id="VVM78459.1"/>
    </source>
</evidence>
<feature type="domain" description="Cupin type-2" evidence="2">
    <location>
        <begin position="72"/>
        <end position="136"/>
    </location>
</feature>
<name>A0A5E6SCA1_PSEFL</name>
<dbReference type="Pfam" id="PF07883">
    <property type="entry name" value="Cupin_2"/>
    <property type="match status" value="1"/>
</dbReference>
<dbReference type="PANTHER" id="PTHR35848:SF6">
    <property type="entry name" value="CUPIN TYPE-2 DOMAIN-CONTAINING PROTEIN"/>
    <property type="match status" value="1"/>
</dbReference>
<reference evidence="3 4" key="1">
    <citation type="submission" date="2019-09" db="EMBL/GenBank/DDBJ databases">
        <authorList>
            <person name="Chandra G."/>
            <person name="Truman W A."/>
        </authorList>
    </citation>
    <scope>NUCLEOTIDE SEQUENCE [LARGE SCALE GENOMIC DNA]</scope>
    <source>
        <strain evidence="3">PS645</strain>
    </source>
</reference>
<dbReference type="RefSeq" id="WP_150580412.1">
    <property type="nucleotide sequence ID" value="NZ_CABVGX010000014.1"/>
</dbReference>
<dbReference type="InterPro" id="IPR051610">
    <property type="entry name" value="GPI/OXD"/>
</dbReference>
<dbReference type="OrthoDB" id="4196845at2"/>
<dbReference type="CDD" id="cd02208">
    <property type="entry name" value="cupin_RmlC-like"/>
    <property type="match status" value="1"/>
</dbReference>
<protein>
    <recommendedName>
        <fullName evidence="2">Cupin type-2 domain-containing protein</fullName>
    </recommendedName>
</protein>
<organism evidence="3 4">
    <name type="scientific">Pseudomonas fluorescens</name>
    <dbReference type="NCBI Taxonomy" id="294"/>
    <lineage>
        <taxon>Bacteria</taxon>
        <taxon>Pseudomonadati</taxon>
        <taxon>Pseudomonadota</taxon>
        <taxon>Gammaproteobacteria</taxon>
        <taxon>Pseudomonadales</taxon>
        <taxon>Pseudomonadaceae</taxon>
        <taxon>Pseudomonas</taxon>
    </lineage>
</organism>